<dbReference type="Gene3D" id="3.40.1010.10">
    <property type="entry name" value="Cobalt-precorrin-4 Transmethylase, Domain 1"/>
    <property type="match status" value="1"/>
</dbReference>
<gene>
    <name evidence="11" type="primary">cobA</name>
    <name evidence="11" type="ORF">HCG48_01735</name>
</gene>
<dbReference type="GO" id="GO:0032259">
    <property type="term" value="P:methylation"/>
    <property type="evidence" value="ECO:0007669"/>
    <property type="project" value="UniProtKB-KW"/>
</dbReference>
<dbReference type="InterPro" id="IPR036108">
    <property type="entry name" value="4pyrrol_syn_uPrphyn_synt_sf"/>
</dbReference>
<sequence>MLTGRATGDRLELPHRRYYIDCCFWKTQVNDASASRVKGMVYLVGAGLGDAAYLTVRGRQVLERAQVLIYDALVDEGVLGLTPPDCDRLYVGKRGGQPSWSQVEIDRLLVEQGLRGKAVVRLKGGDPFVFGRCSSEIEALNAAGCPFEVVPGISSVLAAPELAGIPLTDPVLSSCFAVLSGHDPESLNWEAIAQLPTLVILMGTRQLGQILWQLQRWGKSSQTPIAIVRAAGTEAQRVWTGRLANILDRTRGEMLSPAVVVVGDVVKLREQLYAKECEVLSQGFNPQIRAPLAGKTVLVTRSATQSSTFTDLLTREGARAIEMPALEITAPSSWDGLDRAIAQLHEFDWLILTSANGVDYFCDRLVRLGKDCRALAHLKIAVVGKKTAKVLQGRSLVADFIPPDYVADSLVETFPDDLEGLKILFPRVESGGREVLVAEFTDRGAQVEEVAAYQSGCPATISPPAWDALQRGEVDIVTFASSKTVKYFAQLLERESRTHPGVRAAESWQSLLNGVCIASIGPQTSQTCRDAFGRVDIEAEEYTLEGLVAALVSFSKRR</sequence>
<dbReference type="Gene3D" id="3.30.950.10">
    <property type="entry name" value="Methyltransferase, Cobalt-precorrin-4 Transmethylase, Domain 2"/>
    <property type="match status" value="1"/>
</dbReference>
<dbReference type="InterPro" id="IPR035996">
    <property type="entry name" value="4pyrrol_Methylase_sf"/>
</dbReference>
<comment type="similarity">
    <text evidence="8">Belongs to the precorrin methyltransferase family.</text>
</comment>
<dbReference type="Proteomes" id="UP000500857">
    <property type="component" value="Chromosome"/>
</dbReference>
<evidence type="ECO:0000256" key="5">
    <source>
        <dbReference type="ARBA" id="ARBA00023244"/>
    </source>
</evidence>
<dbReference type="NCBIfam" id="TIGR01469">
    <property type="entry name" value="cobA_cysG_Cterm"/>
    <property type="match status" value="1"/>
</dbReference>
<dbReference type="AlphaFoldDB" id="A0A6H1TS89"/>
<dbReference type="SUPFAM" id="SSF69618">
    <property type="entry name" value="HemD-like"/>
    <property type="match status" value="1"/>
</dbReference>
<dbReference type="CDD" id="cd11642">
    <property type="entry name" value="SUMT"/>
    <property type="match status" value="1"/>
</dbReference>
<protein>
    <recommendedName>
        <fullName evidence="1">uroporphyrinogen-III C-methyltransferase</fullName>
        <ecNumber evidence="1">2.1.1.107</ecNumber>
    </recommendedName>
</protein>
<evidence type="ECO:0000256" key="7">
    <source>
        <dbReference type="ARBA" id="ARBA00054030"/>
    </source>
</evidence>
<evidence type="ECO:0000256" key="1">
    <source>
        <dbReference type="ARBA" id="ARBA00012162"/>
    </source>
</evidence>
<dbReference type="Pfam" id="PF00590">
    <property type="entry name" value="TP_methylase"/>
    <property type="match status" value="1"/>
</dbReference>
<proteinExistence type="inferred from homology"/>
<evidence type="ECO:0000313" key="11">
    <source>
        <dbReference type="EMBL" id="QIZ69464.1"/>
    </source>
</evidence>
<dbReference type="GO" id="GO:0004851">
    <property type="term" value="F:uroporphyrin-III C-methyltransferase activity"/>
    <property type="evidence" value="ECO:0007669"/>
    <property type="project" value="UniProtKB-EC"/>
</dbReference>
<evidence type="ECO:0000256" key="2">
    <source>
        <dbReference type="ARBA" id="ARBA00022603"/>
    </source>
</evidence>
<accession>A0A6H1TS89</accession>
<organism evidence="11 12">
    <name type="scientific">Oxynema aestuarii AP17</name>
    <dbReference type="NCBI Taxonomy" id="2064643"/>
    <lineage>
        <taxon>Bacteria</taxon>
        <taxon>Bacillati</taxon>
        <taxon>Cyanobacteriota</taxon>
        <taxon>Cyanophyceae</taxon>
        <taxon>Oscillatoriophycideae</taxon>
        <taxon>Oscillatoriales</taxon>
        <taxon>Oscillatoriaceae</taxon>
        <taxon>Oxynema</taxon>
        <taxon>Oxynema aestuarii</taxon>
    </lineage>
</organism>
<evidence type="ECO:0000259" key="9">
    <source>
        <dbReference type="Pfam" id="PF00590"/>
    </source>
</evidence>
<dbReference type="Gene3D" id="3.40.50.10090">
    <property type="match status" value="2"/>
</dbReference>
<evidence type="ECO:0000256" key="4">
    <source>
        <dbReference type="ARBA" id="ARBA00022691"/>
    </source>
</evidence>
<dbReference type="InterPro" id="IPR014777">
    <property type="entry name" value="4pyrrole_Mease_sub1"/>
</dbReference>
<dbReference type="PANTHER" id="PTHR45790:SF3">
    <property type="entry name" value="S-ADENOSYL-L-METHIONINE-DEPENDENT UROPORPHYRINOGEN III METHYLTRANSFERASE, CHLOROPLASTIC"/>
    <property type="match status" value="1"/>
</dbReference>
<keyword evidence="12" id="KW-1185">Reference proteome</keyword>
<dbReference type="InterPro" id="IPR006366">
    <property type="entry name" value="CobA/CysG_C"/>
</dbReference>
<dbReference type="CDD" id="cd06578">
    <property type="entry name" value="HemD"/>
    <property type="match status" value="1"/>
</dbReference>
<dbReference type="PANTHER" id="PTHR45790">
    <property type="entry name" value="SIROHEME SYNTHASE-RELATED"/>
    <property type="match status" value="1"/>
</dbReference>
<evidence type="ECO:0000256" key="3">
    <source>
        <dbReference type="ARBA" id="ARBA00022679"/>
    </source>
</evidence>
<dbReference type="InterPro" id="IPR014776">
    <property type="entry name" value="4pyrrole_Mease_sub2"/>
</dbReference>
<keyword evidence="2 8" id="KW-0489">Methyltransferase</keyword>
<dbReference type="FunFam" id="3.40.1010.10:FF:000001">
    <property type="entry name" value="Siroheme synthase"/>
    <property type="match status" value="1"/>
</dbReference>
<evidence type="ECO:0000313" key="12">
    <source>
        <dbReference type="Proteomes" id="UP000500857"/>
    </source>
</evidence>
<reference evidence="11 12" key="1">
    <citation type="submission" date="2020-04" db="EMBL/GenBank/DDBJ databases">
        <authorList>
            <person name="Basu S."/>
            <person name="Maruthanayagam V."/>
            <person name="Chakraborty S."/>
            <person name="Pramanik A."/>
            <person name="Mukherjee J."/>
            <person name="Brink B."/>
        </authorList>
    </citation>
    <scope>NUCLEOTIDE SEQUENCE [LARGE SCALE GENOMIC DNA]</scope>
    <source>
        <strain evidence="11 12">AP17</strain>
    </source>
</reference>
<keyword evidence="4" id="KW-0949">S-adenosyl-L-methionine</keyword>
<dbReference type="KEGG" id="oxy:HCG48_01735"/>
<dbReference type="InterPro" id="IPR050161">
    <property type="entry name" value="Siro_Cobalamin_biosynth"/>
</dbReference>
<evidence type="ECO:0000256" key="8">
    <source>
        <dbReference type="RuleBase" id="RU003960"/>
    </source>
</evidence>
<dbReference type="NCBIfam" id="NF004790">
    <property type="entry name" value="PRK06136.1"/>
    <property type="match status" value="1"/>
</dbReference>
<evidence type="ECO:0000256" key="6">
    <source>
        <dbReference type="ARBA" id="ARBA00023444"/>
    </source>
</evidence>
<dbReference type="GO" id="GO:0004852">
    <property type="term" value="F:uroporphyrinogen-III synthase activity"/>
    <property type="evidence" value="ECO:0007669"/>
    <property type="project" value="InterPro"/>
</dbReference>
<dbReference type="PROSITE" id="PS00840">
    <property type="entry name" value="SUMT_2"/>
    <property type="match status" value="1"/>
</dbReference>
<dbReference type="Pfam" id="PF02602">
    <property type="entry name" value="HEM4"/>
    <property type="match status" value="1"/>
</dbReference>
<dbReference type="InterPro" id="IPR003043">
    <property type="entry name" value="Uropor_MeTrfase_CS"/>
</dbReference>
<name>A0A6H1TS89_9CYAN</name>
<evidence type="ECO:0000259" key="10">
    <source>
        <dbReference type="Pfam" id="PF02602"/>
    </source>
</evidence>
<keyword evidence="5" id="KW-0627">Porphyrin biosynthesis</keyword>
<dbReference type="FunFam" id="3.40.50.10090:FF:000001">
    <property type="entry name" value="Bifunctional uroporphyrinogen-III C-methyltransferase/uroporphyrinogen-III synthase"/>
    <property type="match status" value="1"/>
</dbReference>
<keyword evidence="3 8" id="KW-0808">Transferase</keyword>
<dbReference type="InterPro" id="IPR003754">
    <property type="entry name" value="4pyrrol_synth_uPrphyn_synth"/>
</dbReference>
<comment type="function">
    <text evidence="7">Catalyzes the two successive C-2 and C-7 methylation reactions involved in the conversion of uroporphyrinogen III to precorrin-2 via the intermediate formation of precorrin-1. It is a step in the biosynthesis of both cobalamin (vitamin B12) and siroheme.</text>
</comment>
<dbReference type="GO" id="GO:0019354">
    <property type="term" value="P:siroheme biosynthetic process"/>
    <property type="evidence" value="ECO:0007669"/>
    <property type="project" value="InterPro"/>
</dbReference>
<dbReference type="EC" id="2.1.1.107" evidence="1"/>
<dbReference type="SUPFAM" id="SSF53790">
    <property type="entry name" value="Tetrapyrrole methylase"/>
    <property type="match status" value="1"/>
</dbReference>
<feature type="domain" description="Tetrapyrrole methylase" evidence="9">
    <location>
        <begin position="40"/>
        <end position="246"/>
    </location>
</feature>
<comment type="pathway">
    <text evidence="6">Porphyrin-containing compound metabolism.</text>
</comment>
<dbReference type="InterPro" id="IPR000878">
    <property type="entry name" value="4pyrrol_Mease"/>
</dbReference>
<feature type="domain" description="Tetrapyrrole biosynthesis uroporphyrinogen III synthase" evidence="10">
    <location>
        <begin position="309"/>
        <end position="549"/>
    </location>
</feature>
<dbReference type="EMBL" id="CP051167">
    <property type="protein sequence ID" value="QIZ69464.1"/>
    <property type="molecule type" value="Genomic_DNA"/>
</dbReference>